<evidence type="ECO:0000313" key="3">
    <source>
        <dbReference type="Proteomes" id="UP000184356"/>
    </source>
</evidence>
<feature type="chain" id="PRO_5012769970" description="Cell wall protein" evidence="1">
    <location>
        <begin position="25"/>
        <end position="272"/>
    </location>
</feature>
<protein>
    <recommendedName>
        <fullName evidence="4">Cell wall protein</fullName>
    </recommendedName>
</protein>
<evidence type="ECO:0008006" key="4">
    <source>
        <dbReference type="Google" id="ProtNLM"/>
    </source>
</evidence>
<keyword evidence="1" id="KW-0732">Signal</keyword>
<dbReference type="GeneID" id="63764574"/>
<organism evidence="2 3">
    <name type="scientific">Aspergillus sydowii CBS 593.65</name>
    <dbReference type="NCBI Taxonomy" id="1036612"/>
    <lineage>
        <taxon>Eukaryota</taxon>
        <taxon>Fungi</taxon>
        <taxon>Dikarya</taxon>
        <taxon>Ascomycota</taxon>
        <taxon>Pezizomycotina</taxon>
        <taxon>Eurotiomycetes</taxon>
        <taxon>Eurotiomycetidae</taxon>
        <taxon>Eurotiales</taxon>
        <taxon>Aspergillaceae</taxon>
        <taxon>Aspergillus</taxon>
        <taxon>Aspergillus subgen. Nidulantes</taxon>
    </lineage>
</organism>
<gene>
    <name evidence="2" type="ORF">ASPSYDRAFT_52516</name>
</gene>
<dbReference type="Pfam" id="PF12296">
    <property type="entry name" value="HsbA"/>
    <property type="match status" value="1"/>
</dbReference>
<dbReference type="InterPro" id="IPR021054">
    <property type="entry name" value="Cell_wall_mannoprotein_1"/>
</dbReference>
<dbReference type="RefSeq" id="XP_040695921.1">
    <property type="nucleotide sequence ID" value="XM_040848501.1"/>
</dbReference>
<dbReference type="OrthoDB" id="4506348at2759"/>
<accession>A0A1L9SY56</accession>
<dbReference type="EMBL" id="KV878605">
    <property type="protein sequence ID" value="OJJ52115.1"/>
    <property type="molecule type" value="Genomic_DNA"/>
</dbReference>
<dbReference type="GO" id="GO:0005576">
    <property type="term" value="C:extracellular region"/>
    <property type="evidence" value="ECO:0007669"/>
    <property type="project" value="TreeGrafter"/>
</dbReference>
<dbReference type="PANTHER" id="PTHR38123">
    <property type="entry name" value="CELL WALL SERINE-THREONINE-RICH GALACTOMANNOPROTEIN MP1 (AFU_ORTHOLOGUE AFUA_4G03240)"/>
    <property type="match status" value="1"/>
</dbReference>
<keyword evidence="3" id="KW-1185">Reference proteome</keyword>
<dbReference type="Gene3D" id="1.20.1280.140">
    <property type="match status" value="1"/>
</dbReference>
<evidence type="ECO:0000256" key="1">
    <source>
        <dbReference type="SAM" id="SignalP"/>
    </source>
</evidence>
<dbReference type="PANTHER" id="PTHR38123:SF6">
    <property type="entry name" value="CELL WALL SERINE-THREONINE-RICH GALACTOMANNOPROTEIN MP1 (AFU_ORTHOLOGUE AFUA_4G03240)"/>
    <property type="match status" value="1"/>
</dbReference>
<dbReference type="Proteomes" id="UP000184356">
    <property type="component" value="Unassembled WGS sequence"/>
</dbReference>
<name>A0A1L9SY56_9EURO</name>
<feature type="signal peptide" evidence="1">
    <location>
        <begin position="1"/>
        <end position="24"/>
    </location>
</feature>
<proteinExistence type="predicted"/>
<reference evidence="3" key="1">
    <citation type="journal article" date="2017" name="Genome Biol.">
        <title>Comparative genomics reveals high biological diversity and specific adaptations in the industrially and medically important fungal genus Aspergillus.</title>
        <authorList>
            <person name="de Vries R.P."/>
            <person name="Riley R."/>
            <person name="Wiebenga A."/>
            <person name="Aguilar-Osorio G."/>
            <person name="Amillis S."/>
            <person name="Uchima C.A."/>
            <person name="Anderluh G."/>
            <person name="Asadollahi M."/>
            <person name="Askin M."/>
            <person name="Barry K."/>
            <person name="Battaglia E."/>
            <person name="Bayram O."/>
            <person name="Benocci T."/>
            <person name="Braus-Stromeyer S.A."/>
            <person name="Caldana C."/>
            <person name="Canovas D."/>
            <person name="Cerqueira G.C."/>
            <person name="Chen F."/>
            <person name="Chen W."/>
            <person name="Choi C."/>
            <person name="Clum A."/>
            <person name="Dos Santos R.A."/>
            <person name="Damasio A.R."/>
            <person name="Diallinas G."/>
            <person name="Emri T."/>
            <person name="Fekete E."/>
            <person name="Flipphi M."/>
            <person name="Freyberg S."/>
            <person name="Gallo A."/>
            <person name="Gournas C."/>
            <person name="Habgood R."/>
            <person name="Hainaut M."/>
            <person name="Harispe M.L."/>
            <person name="Henrissat B."/>
            <person name="Hilden K.S."/>
            <person name="Hope R."/>
            <person name="Hossain A."/>
            <person name="Karabika E."/>
            <person name="Karaffa L."/>
            <person name="Karanyi Z."/>
            <person name="Krasevec N."/>
            <person name="Kuo A."/>
            <person name="Kusch H."/>
            <person name="LaButti K."/>
            <person name="Lagendijk E.L."/>
            <person name="Lapidus A."/>
            <person name="Levasseur A."/>
            <person name="Lindquist E."/>
            <person name="Lipzen A."/>
            <person name="Logrieco A.F."/>
            <person name="MacCabe A."/>
            <person name="Maekelae M.R."/>
            <person name="Malavazi I."/>
            <person name="Melin P."/>
            <person name="Meyer V."/>
            <person name="Mielnichuk N."/>
            <person name="Miskei M."/>
            <person name="Molnar A.P."/>
            <person name="Mule G."/>
            <person name="Ngan C.Y."/>
            <person name="Orejas M."/>
            <person name="Orosz E."/>
            <person name="Ouedraogo J.P."/>
            <person name="Overkamp K.M."/>
            <person name="Park H.-S."/>
            <person name="Perrone G."/>
            <person name="Piumi F."/>
            <person name="Punt P.J."/>
            <person name="Ram A.F."/>
            <person name="Ramon A."/>
            <person name="Rauscher S."/>
            <person name="Record E."/>
            <person name="Riano-Pachon D.M."/>
            <person name="Robert V."/>
            <person name="Roehrig J."/>
            <person name="Ruller R."/>
            <person name="Salamov A."/>
            <person name="Salih N.S."/>
            <person name="Samson R.A."/>
            <person name="Sandor E."/>
            <person name="Sanguinetti M."/>
            <person name="Schuetze T."/>
            <person name="Sepcic K."/>
            <person name="Shelest E."/>
            <person name="Sherlock G."/>
            <person name="Sophianopoulou V."/>
            <person name="Squina F.M."/>
            <person name="Sun H."/>
            <person name="Susca A."/>
            <person name="Todd R.B."/>
            <person name="Tsang A."/>
            <person name="Unkles S.E."/>
            <person name="van de Wiele N."/>
            <person name="van Rossen-Uffink D."/>
            <person name="Oliveira J.V."/>
            <person name="Vesth T.C."/>
            <person name="Visser J."/>
            <person name="Yu J.-H."/>
            <person name="Zhou M."/>
            <person name="Andersen M.R."/>
            <person name="Archer D.B."/>
            <person name="Baker S.E."/>
            <person name="Benoit I."/>
            <person name="Brakhage A.A."/>
            <person name="Braus G.H."/>
            <person name="Fischer R."/>
            <person name="Frisvad J.C."/>
            <person name="Goldman G.H."/>
            <person name="Houbraken J."/>
            <person name="Oakley B."/>
            <person name="Pocsi I."/>
            <person name="Scazzocchio C."/>
            <person name="Seiboth B."/>
            <person name="vanKuyk P.A."/>
            <person name="Wortman J."/>
            <person name="Dyer P.S."/>
            <person name="Grigoriev I.V."/>
        </authorList>
    </citation>
    <scope>NUCLEOTIDE SEQUENCE [LARGE SCALE GENOMIC DNA]</scope>
    <source>
        <strain evidence="3">CBS 593.65</strain>
    </source>
</reference>
<sequence>MRFSTVSRLPMLVLLAALSTVTLAAGVTDNPTSSLLTLLARKVTNFDAAISSYTGNADADISCIQSASNGFIITIDRGLRDISSGPDLTTAETKALTPQFAALTASLKTTISNLVDKKPLFDRTETTICESNSVSIRKALYNQHSLWGKLFTLISSKAPEAESTLISDFAEPILSTIRESLDPFVDSTSSCSPDAAPPLPPVRVELRSYAGGNSSAPGNWTSTLVPFPTSSQTTVPEPPVFTGSAAGIEIDERGMRMLGMGVLAAAVVGSLC</sequence>
<dbReference type="VEuPathDB" id="FungiDB:ASPSYDRAFT_52516"/>
<dbReference type="AlphaFoldDB" id="A0A1L9SY56"/>
<evidence type="ECO:0000313" key="2">
    <source>
        <dbReference type="EMBL" id="OJJ52115.1"/>
    </source>
</evidence>